<dbReference type="STRING" id="81824.A9VCT1"/>
<name>A9VCT1_MONBE</name>
<dbReference type="eggNOG" id="KOG4350">
    <property type="taxonomic scope" value="Eukaryota"/>
</dbReference>
<dbReference type="KEGG" id="mbr:MONBRDRAFT_30025"/>
<feature type="region of interest" description="Disordered" evidence="1">
    <location>
        <begin position="1"/>
        <end position="34"/>
    </location>
</feature>
<sequence length="330" mass="36277">MFSFCSDSSATATRTKPTPDRGSQPRPPPSTQSADMATVFGDAGEFAQEMKQVINENQYSDITFIVGDTREKIHAHRIILAARCEVFRAMFAEQRAQAKSGKKDNVPLVLPDVRPSATNAPKEKKQSSHVNGNQLFLAVLEYIYTNSCTLKPSTVVDVLASAIEYGLDGLAACCANYITDNLTVDTACGAIQAAIAYDQIELRDRCMTFIEEHTAEVFHSKHFVEISAETFAHILESDKLRVPESTVLEVAKNWASVNAVVTGQSLKDTIAPVIEHVRLPLLDAATLQQIEADNEKDPIVPERLISKAWKYQATRKAPADDKHFVPRAGS</sequence>
<evidence type="ECO:0000256" key="1">
    <source>
        <dbReference type="SAM" id="MobiDB-lite"/>
    </source>
</evidence>
<dbReference type="RefSeq" id="XP_001750553.1">
    <property type="nucleotide sequence ID" value="XM_001750501.1"/>
</dbReference>
<dbReference type="PANTHER" id="PTHR46965">
    <property type="entry name" value="BTB/POZ DOMAIN-CONTAINING PROTEIN 19"/>
    <property type="match status" value="1"/>
</dbReference>
<dbReference type="Gene3D" id="3.30.710.10">
    <property type="entry name" value="Potassium Channel Kv1.1, Chain A"/>
    <property type="match status" value="1"/>
</dbReference>
<dbReference type="SUPFAM" id="SSF54695">
    <property type="entry name" value="POZ domain"/>
    <property type="match status" value="1"/>
</dbReference>
<dbReference type="Proteomes" id="UP000001357">
    <property type="component" value="Unassembled WGS sequence"/>
</dbReference>
<dbReference type="Pfam" id="PF07707">
    <property type="entry name" value="BACK"/>
    <property type="match status" value="1"/>
</dbReference>
<dbReference type="Gene3D" id="1.25.40.420">
    <property type="match status" value="1"/>
</dbReference>
<feature type="domain" description="BTB" evidence="2">
    <location>
        <begin position="60"/>
        <end position="152"/>
    </location>
</feature>
<protein>
    <recommendedName>
        <fullName evidence="2">BTB domain-containing protein</fullName>
    </recommendedName>
</protein>
<dbReference type="AlphaFoldDB" id="A9VCT1"/>
<dbReference type="InterPro" id="IPR011705">
    <property type="entry name" value="BACK"/>
</dbReference>
<dbReference type="SMART" id="SM00225">
    <property type="entry name" value="BTB"/>
    <property type="match status" value="1"/>
</dbReference>
<dbReference type="InterPro" id="IPR042846">
    <property type="entry name" value="BTBD19"/>
</dbReference>
<keyword evidence="4" id="KW-1185">Reference proteome</keyword>
<proteinExistence type="predicted"/>
<dbReference type="EMBL" id="CH991583">
    <property type="protein sequence ID" value="EDQ84649.1"/>
    <property type="molecule type" value="Genomic_DNA"/>
</dbReference>
<dbReference type="InParanoid" id="A9VCT1"/>
<reference evidence="3 4" key="1">
    <citation type="journal article" date="2008" name="Nature">
        <title>The genome of the choanoflagellate Monosiga brevicollis and the origin of metazoans.</title>
        <authorList>
            <consortium name="JGI Sequencing"/>
            <person name="King N."/>
            <person name="Westbrook M.J."/>
            <person name="Young S.L."/>
            <person name="Kuo A."/>
            <person name="Abedin M."/>
            <person name="Chapman J."/>
            <person name="Fairclough S."/>
            <person name="Hellsten U."/>
            <person name="Isogai Y."/>
            <person name="Letunic I."/>
            <person name="Marr M."/>
            <person name="Pincus D."/>
            <person name="Putnam N."/>
            <person name="Rokas A."/>
            <person name="Wright K.J."/>
            <person name="Zuzow R."/>
            <person name="Dirks W."/>
            <person name="Good M."/>
            <person name="Goodstein D."/>
            <person name="Lemons D."/>
            <person name="Li W."/>
            <person name="Lyons J.B."/>
            <person name="Morris A."/>
            <person name="Nichols S."/>
            <person name="Richter D.J."/>
            <person name="Salamov A."/>
            <person name="Bork P."/>
            <person name="Lim W.A."/>
            <person name="Manning G."/>
            <person name="Miller W.T."/>
            <person name="McGinnis W."/>
            <person name="Shapiro H."/>
            <person name="Tjian R."/>
            <person name="Grigoriev I.V."/>
            <person name="Rokhsar D."/>
        </authorList>
    </citation>
    <scope>NUCLEOTIDE SEQUENCE [LARGE SCALE GENOMIC DNA]</scope>
    <source>
        <strain evidence="4">MX1 / ATCC 50154</strain>
    </source>
</reference>
<evidence type="ECO:0000313" key="3">
    <source>
        <dbReference type="EMBL" id="EDQ84649.1"/>
    </source>
</evidence>
<dbReference type="FunCoup" id="A9VCT1">
    <property type="interactions" value="2"/>
</dbReference>
<dbReference type="GeneID" id="5895802"/>
<dbReference type="InterPro" id="IPR000210">
    <property type="entry name" value="BTB/POZ_dom"/>
</dbReference>
<dbReference type="InterPro" id="IPR011333">
    <property type="entry name" value="SKP1/BTB/POZ_sf"/>
</dbReference>
<evidence type="ECO:0000313" key="4">
    <source>
        <dbReference type="Proteomes" id="UP000001357"/>
    </source>
</evidence>
<dbReference type="CDD" id="cd18294">
    <property type="entry name" value="BTB_POZ_BTBD19"/>
    <property type="match status" value="1"/>
</dbReference>
<feature type="compositionally biased region" description="Polar residues" evidence="1">
    <location>
        <begin position="1"/>
        <end position="16"/>
    </location>
</feature>
<feature type="region of interest" description="Disordered" evidence="1">
    <location>
        <begin position="102"/>
        <end position="127"/>
    </location>
</feature>
<dbReference type="OMA" id="WEREDIH"/>
<dbReference type="CDD" id="cd18494">
    <property type="entry name" value="BACK_BTBD19"/>
    <property type="match status" value="1"/>
</dbReference>
<dbReference type="Pfam" id="PF00651">
    <property type="entry name" value="BTB"/>
    <property type="match status" value="2"/>
</dbReference>
<dbReference type="SMART" id="SM00875">
    <property type="entry name" value="BACK"/>
    <property type="match status" value="1"/>
</dbReference>
<accession>A9VCT1</accession>
<dbReference type="PANTHER" id="PTHR46965:SF1">
    <property type="entry name" value="BTB_POZ DOMAIN-CONTAINING PROTEIN 19"/>
    <property type="match status" value="1"/>
</dbReference>
<dbReference type="PROSITE" id="PS50097">
    <property type="entry name" value="BTB"/>
    <property type="match status" value="1"/>
</dbReference>
<evidence type="ECO:0000259" key="2">
    <source>
        <dbReference type="PROSITE" id="PS50097"/>
    </source>
</evidence>
<gene>
    <name evidence="3" type="ORF">MONBRDRAFT_30025</name>
</gene>
<organism evidence="3 4">
    <name type="scientific">Monosiga brevicollis</name>
    <name type="common">Choanoflagellate</name>
    <dbReference type="NCBI Taxonomy" id="81824"/>
    <lineage>
        <taxon>Eukaryota</taxon>
        <taxon>Choanoflagellata</taxon>
        <taxon>Craspedida</taxon>
        <taxon>Salpingoecidae</taxon>
        <taxon>Monosiga</taxon>
    </lineage>
</organism>